<reference evidence="4" key="3">
    <citation type="journal article" date="2012" name="PLoS Pathog.">
        <title>Comparative genomics of the apicomplexan parasites Toxoplasma gondii and Neospora caninum: Coccidia differing in host range and transmission strategy.</title>
        <authorList>
            <person name="Reid A.J."/>
            <person name="Vermont S.J."/>
            <person name="Cotton J.A."/>
            <person name="Harris D."/>
            <person name="Hill-Cawthorne G.A."/>
            <person name="Konen-Waisman S."/>
            <person name="Latham S.M."/>
            <person name="Mourier T."/>
            <person name="Norton R."/>
            <person name="Quail M.A."/>
            <person name="Sanders M."/>
            <person name="Shanmugam D."/>
            <person name="Sohal A."/>
            <person name="Wasmuth J.D."/>
            <person name="Brunk B."/>
            <person name="Grigg M.E."/>
            <person name="Howard J.C."/>
            <person name="Parkinson J."/>
            <person name="Roos D.S."/>
            <person name="Trees A.J."/>
            <person name="Berriman M."/>
            <person name="Pain A."/>
            <person name="Wastling J.M."/>
        </authorList>
    </citation>
    <scope>NUCLEOTIDE SEQUENCE [LARGE SCALE GENOMIC DNA]</scope>
    <source>
        <strain evidence="4">Liverpool</strain>
    </source>
</reference>
<feature type="compositionally biased region" description="Low complexity" evidence="1">
    <location>
        <begin position="379"/>
        <end position="390"/>
    </location>
</feature>
<dbReference type="EMBL" id="LN714485">
    <property type="protein sequence ID" value="CEL69459.1"/>
    <property type="molecule type" value="Genomic_DNA"/>
</dbReference>
<evidence type="ECO:0000313" key="4">
    <source>
        <dbReference type="Proteomes" id="UP000007494"/>
    </source>
</evidence>
<reference evidence="3" key="4">
    <citation type="journal article" date="2015" name="PLoS ONE">
        <title>Comprehensive Evaluation of Toxoplasma gondii VEG and Neospora caninum LIV Genomes with Tachyzoite Stage Transcriptome and Proteome Defines Novel Transcript Features.</title>
        <authorList>
            <person name="Ramaprasad A."/>
            <person name="Mourier T."/>
            <person name="Naeem R."/>
            <person name="Malas T.B."/>
            <person name="Moussa E."/>
            <person name="Panigrahi A."/>
            <person name="Vermont S.J."/>
            <person name="Otto T.D."/>
            <person name="Wastling J."/>
            <person name="Pain A."/>
        </authorList>
    </citation>
    <scope>NUCLEOTIDE SEQUENCE</scope>
    <source>
        <strain evidence="3">Liverpool</strain>
    </source>
</reference>
<dbReference type="OMA" id="RYCYPLS"/>
<sequence length="419" mass="45096">MPDSCRKGTNGAENTRPRSTRVRSLGHRLNRQSAANLADLFNVTDVLVKHAARNPFVPWKVWKRGGGTYLPCPAATPPKCSDSAASLRSIKASRTPVRRLRRLAREKGGSGSFTKPSSASPVVLAASPLFHAAASSSPSLQNGHLSSCKYDGSVSSQGEVYRADDGFPTLAEDQVNGTRPHPPVPPWLSLSSGPTKGVSVYTGDYGRYCYPLSRPESEDPPPLPPLSECFLGFERGPSFGFLPRWSAGVSKADAPQSSCIPERSYEGRRHLMIAGLRDEAGEEACRNWTKVGETEEAVLADWNTLTSDGERRRPFFVTLRSMRHSYGWEEDGRVSPFSAGPSPTSQDRLGSDVASAASYDGSFPTDEGIGTVERSEKLASVPSTASTVSSMKKGRAEEYGHLRSSESPSVDSSSVDGLL</sequence>
<feature type="region of interest" description="Disordered" evidence="1">
    <location>
        <begin position="1"/>
        <end position="25"/>
    </location>
</feature>
<evidence type="ECO:0000256" key="1">
    <source>
        <dbReference type="SAM" id="MobiDB-lite"/>
    </source>
</evidence>
<reference evidence="2" key="1">
    <citation type="submission" date="2011-02" db="EMBL/GenBank/DDBJ databases">
        <authorList>
            <person name="Aslett M."/>
        </authorList>
    </citation>
    <scope>NUCLEOTIDE SEQUENCE</scope>
    <source>
        <strain evidence="2">Liverpool</strain>
    </source>
</reference>
<protein>
    <submittedName>
        <fullName evidence="2">Uncharacterized protein</fullName>
    </submittedName>
</protein>
<dbReference type="EMBL" id="FR823391">
    <property type="protein sequence ID" value="CBZ54744.1"/>
    <property type="molecule type" value="Genomic_DNA"/>
</dbReference>
<keyword evidence="4" id="KW-1185">Reference proteome</keyword>
<reference evidence="2" key="2">
    <citation type="submission" date="2011-03" db="EMBL/GenBank/DDBJ databases">
        <title>Comparative genomics and transcriptomics of Neospora caninum and Toxoplasma gondii.</title>
        <authorList>
            <person name="Reid A.J."/>
            <person name="Sohal A."/>
            <person name="Harris D."/>
            <person name="Quail M."/>
            <person name="Sanders M."/>
            <person name="Berriman M."/>
            <person name="Wastling J.M."/>
            <person name="Pain A."/>
        </authorList>
    </citation>
    <scope>NUCLEOTIDE SEQUENCE</scope>
    <source>
        <strain evidence="2">Liverpool</strain>
    </source>
</reference>
<proteinExistence type="predicted"/>
<feature type="compositionally biased region" description="Low complexity" evidence="1">
    <location>
        <begin position="405"/>
        <end position="419"/>
    </location>
</feature>
<dbReference type="eggNOG" id="ENOG502QYH8">
    <property type="taxonomic scope" value="Eukaryota"/>
</dbReference>
<evidence type="ECO:0000313" key="2">
    <source>
        <dbReference type="EMBL" id="CBZ54744.1"/>
    </source>
</evidence>
<dbReference type="GeneID" id="13446448"/>
<accession>F0VKZ2</accession>
<name>F0VKZ2_NEOCL</name>
<dbReference type="InParanoid" id="F0VKZ2"/>
<dbReference type="RefSeq" id="XP_003884772.1">
    <property type="nucleotide sequence ID" value="XM_003884723.1"/>
</dbReference>
<dbReference type="VEuPathDB" id="ToxoDB:NCLIV_051700"/>
<feature type="region of interest" description="Disordered" evidence="1">
    <location>
        <begin position="330"/>
        <end position="419"/>
    </location>
</feature>
<organism evidence="2 4">
    <name type="scientific">Neospora caninum (strain Liverpool)</name>
    <dbReference type="NCBI Taxonomy" id="572307"/>
    <lineage>
        <taxon>Eukaryota</taxon>
        <taxon>Sar</taxon>
        <taxon>Alveolata</taxon>
        <taxon>Apicomplexa</taxon>
        <taxon>Conoidasida</taxon>
        <taxon>Coccidia</taxon>
        <taxon>Eucoccidiorida</taxon>
        <taxon>Eimeriorina</taxon>
        <taxon>Sarcocystidae</taxon>
        <taxon>Neospora</taxon>
    </lineage>
</organism>
<evidence type="ECO:0000313" key="3">
    <source>
        <dbReference type="EMBL" id="CEL69459.1"/>
    </source>
</evidence>
<feature type="compositionally biased region" description="Basic and acidic residues" evidence="1">
    <location>
        <begin position="394"/>
        <end position="404"/>
    </location>
</feature>
<dbReference type="OrthoDB" id="331543at2759"/>
<dbReference type="AlphaFoldDB" id="F0VKZ2"/>
<gene>
    <name evidence="3" type="ORF">BN1204_051700</name>
    <name evidence="2" type="ORF">NCLIV_051700</name>
</gene>
<dbReference type="Proteomes" id="UP000007494">
    <property type="component" value="Chromosome X"/>
</dbReference>